<keyword evidence="5 11" id="KW-0418">Kinase</keyword>
<evidence type="ECO:0000256" key="3">
    <source>
        <dbReference type="ARBA" id="ARBA00022553"/>
    </source>
</evidence>
<evidence type="ECO:0000313" key="12">
    <source>
        <dbReference type="Proteomes" id="UP000427906"/>
    </source>
</evidence>
<dbReference type="PROSITE" id="PS50113">
    <property type="entry name" value="PAC"/>
    <property type="match status" value="4"/>
</dbReference>
<dbReference type="Gene3D" id="3.30.565.10">
    <property type="entry name" value="Histidine kinase-like ATPase, C-terminal domain"/>
    <property type="match status" value="1"/>
</dbReference>
<feature type="domain" description="PAS" evidence="9">
    <location>
        <begin position="481"/>
        <end position="525"/>
    </location>
</feature>
<dbReference type="NCBIfam" id="TIGR00229">
    <property type="entry name" value="sensory_box"/>
    <property type="match status" value="5"/>
</dbReference>
<feature type="domain" description="PAC" evidence="10">
    <location>
        <begin position="434"/>
        <end position="484"/>
    </location>
</feature>
<feature type="domain" description="PAS" evidence="9">
    <location>
        <begin position="28"/>
        <end position="67"/>
    </location>
</feature>
<protein>
    <recommendedName>
        <fullName evidence="2">histidine kinase</fullName>
        <ecNumber evidence="2">2.7.13.3</ecNumber>
    </recommendedName>
</protein>
<feature type="domain" description="PAC" evidence="10">
    <location>
        <begin position="315"/>
        <end position="365"/>
    </location>
</feature>
<keyword evidence="4" id="KW-0808">Transferase</keyword>
<organism evidence="11 12">
    <name type="scientific">Desulfosarcina alkanivorans</name>
    <dbReference type="NCBI Taxonomy" id="571177"/>
    <lineage>
        <taxon>Bacteria</taxon>
        <taxon>Pseudomonadati</taxon>
        <taxon>Thermodesulfobacteriota</taxon>
        <taxon>Desulfobacteria</taxon>
        <taxon>Desulfobacterales</taxon>
        <taxon>Desulfosarcinaceae</taxon>
        <taxon>Desulfosarcina</taxon>
    </lineage>
</organism>
<dbReference type="InterPro" id="IPR035965">
    <property type="entry name" value="PAS-like_dom_sf"/>
</dbReference>
<feature type="domain" description="PAS" evidence="9">
    <location>
        <begin position="122"/>
        <end position="165"/>
    </location>
</feature>
<evidence type="ECO:0000256" key="2">
    <source>
        <dbReference type="ARBA" id="ARBA00012438"/>
    </source>
</evidence>
<dbReference type="InterPro" id="IPR011006">
    <property type="entry name" value="CheY-like_superfamily"/>
</dbReference>
<gene>
    <name evidence="11" type="ORF">DSCA_13550</name>
</gene>
<dbReference type="PROSITE" id="PS50110">
    <property type="entry name" value="RESPONSE_REGULATORY"/>
    <property type="match status" value="1"/>
</dbReference>
<dbReference type="SUPFAM" id="SSF55785">
    <property type="entry name" value="PYP-like sensor domain (PAS domain)"/>
    <property type="match status" value="5"/>
</dbReference>
<dbReference type="InterPro" id="IPR003594">
    <property type="entry name" value="HATPase_dom"/>
</dbReference>
<evidence type="ECO:0000259" key="10">
    <source>
        <dbReference type="PROSITE" id="PS50113"/>
    </source>
</evidence>
<dbReference type="GO" id="GO:0000155">
    <property type="term" value="F:phosphorelay sensor kinase activity"/>
    <property type="evidence" value="ECO:0007669"/>
    <property type="project" value="InterPro"/>
</dbReference>
<dbReference type="InterPro" id="IPR000014">
    <property type="entry name" value="PAS"/>
</dbReference>
<keyword evidence="12" id="KW-1185">Reference proteome</keyword>
<dbReference type="Gene3D" id="1.10.287.130">
    <property type="match status" value="1"/>
</dbReference>
<dbReference type="Pfam" id="PF13426">
    <property type="entry name" value="PAS_9"/>
    <property type="match status" value="5"/>
</dbReference>
<dbReference type="SUPFAM" id="SSF55874">
    <property type="entry name" value="ATPase domain of HSP90 chaperone/DNA topoisomerase II/histidine kinase"/>
    <property type="match status" value="1"/>
</dbReference>
<dbReference type="Proteomes" id="UP000427906">
    <property type="component" value="Chromosome"/>
</dbReference>
<evidence type="ECO:0000313" key="11">
    <source>
        <dbReference type="EMBL" id="BBO67425.1"/>
    </source>
</evidence>
<dbReference type="CDD" id="cd00082">
    <property type="entry name" value="HisKA"/>
    <property type="match status" value="1"/>
</dbReference>
<dbReference type="SUPFAM" id="SSF47384">
    <property type="entry name" value="Homodimeric domain of signal transducing histidine kinase"/>
    <property type="match status" value="1"/>
</dbReference>
<feature type="domain" description="PAS" evidence="9">
    <location>
        <begin position="355"/>
        <end position="407"/>
    </location>
</feature>
<dbReference type="PRINTS" id="PR00344">
    <property type="entry name" value="BCTRLSENSOR"/>
</dbReference>
<dbReference type="SMART" id="SM00448">
    <property type="entry name" value="REC"/>
    <property type="match status" value="1"/>
</dbReference>
<evidence type="ECO:0000256" key="1">
    <source>
        <dbReference type="ARBA" id="ARBA00000085"/>
    </source>
</evidence>
<dbReference type="CDD" id="cd00130">
    <property type="entry name" value="PAS"/>
    <property type="match status" value="5"/>
</dbReference>
<dbReference type="PANTHER" id="PTHR43304">
    <property type="entry name" value="PHYTOCHROME-LIKE PROTEIN CPH1"/>
    <property type="match status" value="1"/>
</dbReference>
<feature type="domain" description="PAC" evidence="10">
    <location>
        <begin position="553"/>
        <end position="603"/>
    </location>
</feature>
<dbReference type="InterPro" id="IPR001610">
    <property type="entry name" value="PAC"/>
</dbReference>
<dbReference type="InterPro" id="IPR005467">
    <property type="entry name" value="His_kinase_dom"/>
</dbReference>
<feature type="domain" description="Histidine kinase" evidence="7">
    <location>
        <begin position="623"/>
        <end position="846"/>
    </location>
</feature>
<dbReference type="InterPro" id="IPR004358">
    <property type="entry name" value="Sig_transdc_His_kin-like_C"/>
</dbReference>
<dbReference type="Gene3D" id="3.30.450.20">
    <property type="entry name" value="PAS domain"/>
    <property type="match status" value="5"/>
</dbReference>
<dbReference type="KEGG" id="dalk:DSCA_13550"/>
<dbReference type="Gene3D" id="3.40.50.2300">
    <property type="match status" value="1"/>
</dbReference>
<dbReference type="EMBL" id="AP021874">
    <property type="protein sequence ID" value="BBO67425.1"/>
    <property type="molecule type" value="Genomic_DNA"/>
</dbReference>
<dbReference type="InterPro" id="IPR036097">
    <property type="entry name" value="HisK_dim/P_sf"/>
</dbReference>
<dbReference type="InterPro" id="IPR052162">
    <property type="entry name" value="Sensor_kinase/Photoreceptor"/>
</dbReference>
<dbReference type="PROSITE" id="PS50112">
    <property type="entry name" value="PAS"/>
    <property type="match status" value="4"/>
</dbReference>
<comment type="catalytic activity">
    <reaction evidence="1">
        <text>ATP + protein L-histidine = ADP + protein N-phospho-L-histidine.</text>
        <dbReference type="EC" id="2.7.13.3"/>
    </reaction>
</comment>
<feature type="domain" description="PAC" evidence="10">
    <location>
        <begin position="75"/>
        <end position="125"/>
    </location>
</feature>
<accession>A0A5K7YG15</accession>
<reference evidence="11 12" key="1">
    <citation type="submission" date="2019-11" db="EMBL/GenBank/DDBJ databases">
        <title>Comparative genomics of hydrocarbon-degrading Desulfosarcina strains.</title>
        <authorList>
            <person name="Watanabe M."/>
            <person name="Kojima H."/>
            <person name="Fukui M."/>
        </authorList>
    </citation>
    <scope>NUCLEOTIDE SEQUENCE [LARGE SCALE GENOMIC DNA]</scope>
    <source>
        <strain evidence="11 12">PL12</strain>
    </source>
</reference>
<dbReference type="SUPFAM" id="SSF52172">
    <property type="entry name" value="CheY-like"/>
    <property type="match status" value="1"/>
</dbReference>
<evidence type="ECO:0000256" key="5">
    <source>
        <dbReference type="ARBA" id="ARBA00022777"/>
    </source>
</evidence>
<sequence length="983" mass="111628">MAPAGAGEHRSRILADAAFEGIALTRGGVFVDFNDQLARMMGYSRDELLGKAVANCVAAEHRERVAEFMANGKGNPYEHLALRKDGTVFPVEIRARYARIDDQETRITAIRDITERKKAEVALQMFQFTIEHAADAIFWINGDGGFSYVNHQTCRALGYTREEMLTLRLWDIDPVFPRESWDAEWEAYQHGQIGTRHLETLHRRKDGSLFPVDISAKHIWVGDRELHVAFARDISDRKRYEKDLELTQFTVDRASIGCTWIRQDGRFFYVNDQACRSLGYDRQELLKMSVPDIDPEFDAAAWSNYWNLLIRDRVRTFESTHRRKDGRTFPVEIVANYVEFGGQAYSCAFITDISERKQIEQVLELTQFAIDRASLACFWMDPDGHFFYVNDQACRSLGYSREELLQKCGYDIDPGFTAELCRNCWNRIRLERVVTFETSHQRKDGTLFPVEITANFVEFGGNEYGCLFARDITESKRAEEALRLFQFSIDRASDAVFWLDREGNFPYVNDQACRSLGYSREELLGMRLWDVDPGFPQDVWSTKWQEMKAVGNRTFETTHRRRDGTDFPVEVSTNRIHFGDKELHVAFVRDISERKQAEAEKSKLESQLFQSQKMESIGRLAGGVAHDFNNMLGVILGYADLMKADMTPGDPLLNNLIEIEKAAVHSRDITTQLLAFSRKQVVAPRRLDLNDRIREVKSTLARMIGEDVDLQFFPGDGLWAVKFDPTQFEQILINLAVNARDAMPDGGQLIVETVNTHMDDAYCRDLLGFIPGDYVQLSVSDNGFGMDSETLSHVFEPFFTTKEVGKGTGLGLATIFGIVKQGGGFINAYSEPGQGTTFKIYLPRLEDRGEVDAPAEESSLATGTETMLLVEDDEMVRNMTRAMLERIGYTVRVVGTPEEALAIMEGGEASVDLLMTDVIMPGMNGKELRDRAAAARPELKTLFMSGYTANVIVHHGVLDEGVHFIQKPFSFNDLARKIRDALR</sequence>
<dbReference type="EC" id="2.7.13.3" evidence="2"/>
<dbReference type="InterPro" id="IPR036890">
    <property type="entry name" value="HATPase_C_sf"/>
</dbReference>
<evidence type="ECO:0000256" key="6">
    <source>
        <dbReference type="PROSITE-ProRule" id="PRU00169"/>
    </source>
</evidence>
<evidence type="ECO:0000259" key="8">
    <source>
        <dbReference type="PROSITE" id="PS50110"/>
    </source>
</evidence>
<dbReference type="InterPro" id="IPR001789">
    <property type="entry name" value="Sig_transdc_resp-reg_receiver"/>
</dbReference>
<evidence type="ECO:0000259" key="9">
    <source>
        <dbReference type="PROSITE" id="PS50112"/>
    </source>
</evidence>
<keyword evidence="3 6" id="KW-0597">Phosphoprotein</keyword>
<dbReference type="SMART" id="SM00086">
    <property type="entry name" value="PAC"/>
    <property type="match status" value="5"/>
</dbReference>
<dbReference type="Pfam" id="PF00072">
    <property type="entry name" value="Response_reg"/>
    <property type="match status" value="1"/>
</dbReference>
<evidence type="ECO:0000259" key="7">
    <source>
        <dbReference type="PROSITE" id="PS50109"/>
    </source>
</evidence>
<dbReference type="SMART" id="SM00091">
    <property type="entry name" value="PAS"/>
    <property type="match status" value="5"/>
</dbReference>
<dbReference type="InterPro" id="IPR003661">
    <property type="entry name" value="HisK_dim/P_dom"/>
</dbReference>
<dbReference type="PROSITE" id="PS50109">
    <property type="entry name" value="HIS_KIN"/>
    <property type="match status" value="1"/>
</dbReference>
<feature type="domain" description="Response regulatory" evidence="8">
    <location>
        <begin position="866"/>
        <end position="982"/>
    </location>
</feature>
<dbReference type="PANTHER" id="PTHR43304:SF1">
    <property type="entry name" value="PAC DOMAIN-CONTAINING PROTEIN"/>
    <property type="match status" value="1"/>
</dbReference>
<evidence type="ECO:0000256" key="4">
    <source>
        <dbReference type="ARBA" id="ARBA00022679"/>
    </source>
</evidence>
<dbReference type="SMART" id="SM00387">
    <property type="entry name" value="HATPase_c"/>
    <property type="match status" value="1"/>
</dbReference>
<proteinExistence type="predicted"/>
<name>A0A5K7YG15_9BACT</name>
<dbReference type="InterPro" id="IPR000700">
    <property type="entry name" value="PAS-assoc_C"/>
</dbReference>
<dbReference type="Pfam" id="PF02518">
    <property type="entry name" value="HATPase_c"/>
    <property type="match status" value="1"/>
</dbReference>
<feature type="modified residue" description="4-aspartylphosphate" evidence="6">
    <location>
        <position position="917"/>
    </location>
</feature>
<dbReference type="AlphaFoldDB" id="A0A5K7YG15"/>